<name>A0A7Y8FFA6_9PSED</name>
<dbReference type="EMBL" id="JACARF010000023">
    <property type="protein sequence ID" value="NWE77843.1"/>
    <property type="molecule type" value="Genomic_DNA"/>
</dbReference>
<protein>
    <submittedName>
        <fullName evidence="1">Uncharacterized protein</fullName>
    </submittedName>
</protein>
<reference evidence="1 2" key="1">
    <citation type="submission" date="2020-04" db="EMBL/GenBank/DDBJ databases">
        <title>Molecular characterization of pseudomonads from Agaricus bisporus reveal novel blotch 2 pathogens in Western Europe.</title>
        <authorList>
            <person name="Taparia T."/>
            <person name="Krijger M."/>
            <person name="Haynes E."/>
            <person name="Elpinstone J.G."/>
            <person name="Noble R."/>
            <person name="Van Der Wolf J."/>
        </authorList>
    </citation>
    <scope>NUCLEOTIDE SEQUENCE [LARGE SCALE GENOMIC DNA]</scope>
    <source>
        <strain evidence="1 2">IPO3781</strain>
    </source>
</reference>
<proteinExistence type="predicted"/>
<accession>A0A7Y8FFA6</accession>
<comment type="caution">
    <text evidence="1">The sequence shown here is derived from an EMBL/GenBank/DDBJ whole genome shotgun (WGS) entry which is preliminary data.</text>
</comment>
<gene>
    <name evidence="1" type="ORF">HX828_19990</name>
</gene>
<organism evidence="1 2">
    <name type="scientific">Pseudomonas yamanorum</name>
    <dbReference type="NCBI Taxonomy" id="515393"/>
    <lineage>
        <taxon>Bacteria</taxon>
        <taxon>Pseudomonadati</taxon>
        <taxon>Pseudomonadota</taxon>
        <taxon>Gammaproteobacteria</taxon>
        <taxon>Pseudomonadales</taxon>
        <taxon>Pseudomonadaceae</taxon>
        <taxon>Pseudomonas</taxon>
    </lineage>
</organism>
<evidence type="ECO:0000313" key="1">
    <source>
        <dbReference type="EMBL" id="NWE77843.1"/>
    </source>
</evidence>
<evidence type="ECO:0000313" key="2">
    <source>
        <dbReference type="Proteomes" id="UP000537188"/>
    </source>
</evidence>
<dbReference type="Proteomes" id="UP000537188">
    <property type="component" value="Unassembled WGS sequence"/>
</dbReference>
<sequence length="85" mass="8966">MPLTAIRPAPIISDTSISVLQIRLDNRNAQISPVYSNGANTIAVARWKLANNRNCPIPPISPAPIMLNQAGVGVGVYVQGSATVM</sequence>
<dbReference type="RefSeq" id="WP_177114930.1">
    <property type="nucleotide sequence ID" value="NZ_JACARF010000023.1"/>
</dbReference>
<dbReference type="AlphaFoldDB" id="A0A7Y8FFA6"/>